<dbReference type="InterPro" id="IPR036514">
    <property type="entry name" value="SGNH_hydro_sf"/>
</dbReference>
<evidence type="ECO:0000259" key="4">
    <source>
        <dbReference type="Pfam" id="PF13472"/>
    </source>
</evidence>
<comment type="similarity">
    <text evidence="1">Belongs to the 'GDSL' lipolytic enzyme family.</text>
</comment>
<dbReference type="Proteomes" id="UP001281003">
    <property type="component" value="Unassembled WGS sequence"/>
</dbReference>
<organism evidence="5 6">
    <name type="scientific">Sordaria brevicollis</name>
    <dbReference type="NCBI Taxonomy" id="83679"/>
    <lineage>
        <taxon>Eukaryota</taxon>
        <taxon>Fungi</taxon>
        <taxon>Dikarya</taxon>
        <taxon>Ascomycota</taxon>
        <taxon>Pezizomycotina</taxon>
        <taxon>Sordariomycetes</taxon>
        <taxon>Sordariomycetidae</taxon>
        <taxon>Sordariales</taxon>
        <taxon>Sordariaceae</taxon>
        <taxon>Sordaria</taxon>
    </lineage>
</organism>
<dbReference type="PANTHER" id="PTHR43695:SF1">
    <property type="entry name" value="RHAMNOGALACTURONAN ACETYLESTERASE"/>
    <property type="match status" value="1"/>
</dbReference>
<dbReference type="InterPro" id="IPR013830">
    <property type="entry name" value="SGNH_hydro"/>
</dbReference>
<name>A0AAE0U9R6_SORBR</name>
<evidence type="ECO:0000313" key="5">
    <source>
        <dbReference type="EMBL" id="KAK3396231.1"/>
    </source>
</evidence>
<evidence type="ECO:0000313" key="6">
    <source>
        <dbReference type="Proteomes" id="UP001281003"/>
    </source>
</evidence>
<keyword evidence="3" id="KW-0732">Signal</keyword>
<gene>
    <name evidence="5" type="ORF">B0T20DRAFT_380433</name>
</gene>
<evidence type="ECO:0000256" key="2">
    <source>
        <dbReference type="ARBA" id="ARBA00022801"/>
    </source>
</evidence>
<dbReference type="AlphaFoldDB" id="A0AAE0U9R6"/>
<feature type="chain" id="PRO_5041978443" evidence="3">
    <location>
        <begin position="21"/>
        <end position="273"/>
    </location>
</feature>
<reference evidence="5" key="1">
    <citation type="journal article" date="2023" name="Mol. Phylogenet. Evol.">
        <title>Genome-scale phylogeny and comparative genomics of the fungal order Sordariales.</title>
        <authorList>
            <person name="Hensen N."/>
            <person name="Bonometti L."/>
            <person name="Westerberg I."/>
            <person name="Brannstrom I.O."/>
            <person name="Guillou S."/>
            <person name="Cros-Aarteil S."/>
            <person name="Calhoun S."/>
            <person name="Haridas S."/>
            <person name="Kuo A."/>
            <person name="Mondo S."/>
            <person name="Pangilinan J."/>
            <person name="Riley R."/>
            <person name="LaButti K."/>
            <person name="Andreopoulos B."/>
            <person name="Lipzen A."/>
            <person name="Chen C."/>
            <person name="Yan M."/>
            <person name="Daum C."/>
            <person name="Ng V."/>
            <person name="Clum A."/>
            <person name="Steindorff A."/>
            <person name="Ohm R.A."/>
            <person name="Martin F."/>
            <person name="Silar P."/>
            <person name="Natvig D.O."/>
            <person name="Lalanne C."/>
            <person name="Gautier V."/>
            <person name="Ament-Velasquez S.L."/>
            <person name="Kruys A."/>
            <person name="Hutchinson M.I."/>
            <person name="Powell A.J."/>
            <person name="Barry K."/>
            <person name="Miller A.N."/>
            <person name="Grigoriev I.V."/>
            <person name="Debuchy R."/>
            <person name="Gladieux P."/>
            <person name="Hiltunen Thoren M."/>
            <person name="Johannesson H."/>
        </authorList>
    </citation>
    <scope>NUCLEOTIDE SEQUENCE</scope>
    <source>
        <strain evidence="5">FGSC 1904</strain>
    </source>
</reference>
<reference evidence="5" key="2">
    <citation type="submission" date="2023-07" db="EMBL/GenBank/DDBJ databases">
        <authorList>
            <consortium name="Lawrence Berkeley National Laboratory"/>
            <person name="Haridas S."/>
            <person name="Hensen N."/>
            <person name="Bonometti L."/>
            <person name="Westerberg I."/>
            <person name="Brannstrom I.O."/>
            <person name="Guillou S."/>
            <person name="Cros-Aarteil S."/>
            <person name="Calhoun S."/>
            <person name="Kuo A."/>
            <person name="Mondo S."/>
            <person name="Pangilinan J."/>
            <person name="Riley R."/>
            <person name="LaButti K."/>
            <person name="Andreopoulos B."/>
            <person name="Lipzen A."/>
            <person name="Chen C."/>
            <person name="Yanf M."/>
            <person name="Daum C."/>
            <person name="Ng V."/>
            <person name="Clum A."/>
            <person name="Steindorff A."/>
            <person name="Ohm R."/>
            <person name="Martin F."/>
            <person name="Silar P."/>
            <person name="Natvig D."/>
            <person name="Lalanne C."/>
            <person name="Gautier V."/>
            <person name="Ament-velasquez S.L."/>
            <person name="Kruys A."/>
            <person name="Hutchinson M.I."/>
            <person name="Powell A.J."/>
            <person name="Barry K."/>
            <person name="Miller A.N."/>
            <person name="Grigoriev I.V."/>
            <person name="Debuchy R."/>
            <person name="Gladieux P."/>
            <person name="Thoren M.H."/>
            <person name="Johannesson H."/>
        </authorList>
    </citation>
    <scope>NUCLEOTIDE SEQUENCE</scope>
    <source>
        <strain evidence="5">FGSC 1904</strain>
    </source>
</reference>
<dbReference type="EMBL" id="JAUTDP010000009">
    <property type="protein sequence ID" value="KAK3396231.1"/>
    <property type="molecule type" value="Genomic_DNA"/>
</dbReference>
<dbReference type="GO" id="GO:0016787">
    <property type="term" value="F:hydrolase activity"/>
    <property type="evidence" value="ECO:0007669"/>
    <property type="project" value="UniProtKB-KW"/>
</dbReference>
<feature type="signal peptide" evidence="3">
    <location>
        <begin position="1"/>
        <end position="20"/>
    </location>
</feature>
<proteinExistence type="inferred from homology"/>
<evidence type="ECO:0000256" key="1">
    <source>
        <dbReference type="ARBA" id="ARBA00008668"/>
    </source>
</evidence>
<protein>
    <submittedName>
        <fullName evidence="5">SGNH hydrolase-type esterase domain-containing protein</fullName>
    </submittedName>
</protein>
<accession>A0AAE0U9R6</accession>
<dbReference type="Gene3D" id="3.40.50.1110">
    <property type="entry name" value="SGNH hydrolase"/>
    <property type="match status" value="1"/>
</dbReference>
<dbReference type="SUPFAM" id="SSF52266">
    <property type="entry name" value="SGNH hydrolase"/>
    <property type="match status" value="1"/>
</dbReference>
<keyword evidence="2 5" id="KW-0378">Hydrolase</keyword>
<dbReference type="Pfam" id="PF13472">
    <property type="entry name" value="Lipase_GDSL_2"/>
    <property type="match status" value="1"/>
</dbReference>
<dbReference type="InterPro" id="IPR037459">
    <property type="entry name" value="RhgT-like"/>
</dbReference>
<comment type="caution">
    <text evidence="5">The sequence shown here is derived from an EMBL/GenBank/DDBJ whole genome shotgun (WGS) entry which is preliminary data.</text>
</comment>
<feature type="domain" description="SGNH hydrolase-type esterase" evidence="4">
    <location>
        <begin position="40"/>
        <end position="241"/>
    </location>
</feature>
<evidence type="ECO:0000256" key="3">
    <source>
        <dbReference type="SAM" id="SignalP"/>
    </source>
</evidence>
<dbReference type="PANTHER" id="PTHR43695">
    <property type="entry name" value="PUTATIVE (AFU_ORTHOLOGUE AFUA_2G17250)-RELATED"/>
    <property type="match status" value="1"/>
</dbReference>
<sequence length="273" mass="28708">MRLSSTTLIAGLAAAASVDARSVNVENNLDKRATPTVYLAGDSTTAKTSGLLMGWGEYLPPLLTGITVINKAISGRSARSYTNEGRFAEIANLVKPDDIVVIEFGHNDGGSPNSASDNGRSDCPGTGSEVCISGKTGEKVYTFNYYVETAAKAIIAKGASVIFSSQTPNNLWEGGSYGGYGTPVRFVGYASLAARNLAGTGKASFVDHYQAVANMYLKLGNTKTNSLYTSDHTHTSPEGADLVAKAFAQAVKLAWNGTTPLQRYLRAGNPSVF</sequence>
<keyword evidence="6" id="KW-1185">Reference proteome</keyword>